<dbReference type="SUPFAM" id="SSF116878">
    <property type="entry name" value="TrmE connector domain"/>
    <property type="match status" value="1"/>
</dbReference>
<dbReference type="Gene3D" id="1.20.120.430">
    <property type="entry name" value="tRNA modification GTPase MnmE domain 2"/>
    <property type="match status" value="2"/>
</dbReference>
<evidence type="ECO:0000256" key="2">
    <source>
        <dbReference type="ARBA" id="ARBA00011043"/>
    </source>
</evidence>
<sequence>MLWPALKRWGPLHLCAFSRRARPLPPFQACSGVARASVTQRGFATCEPKKSNAQPEFTNPRNKHRRFKSPDEDTIYALSSAQGRAGVAVIRISGPDCLEVYQQLCPGKKVPEPRYAVVRALHEPTPGKNKDVLDSAALVLSFPGPRSATGEDVLELHTHGGAATVRAVLSAISRCRARASTEIRYADPGEFTRRAFLHGRLDLAQVESLGDALDAETEQQRRAAVAGTSGALGRSYDSWRRSLLHARAELEALIDFSEDQHFDESPRELLGNVAYLTRELLRSVERHEAAGRRAELLRKGVRVALVGPPNAGKSSLMNLIVGREASIVSTEAGTTRDVIEASLDIRGYLCTFADTAGFRSAAKPQQLGENGDATPSSPGNDGTIGLVEQEGIRRARAKAEDSDVVIALASIEPVIQAPGPDGATTTRHRIKYDEETLRLAAQAQQRIVIVNKRELVPAPELDSLIGQFRSQVLARFPGLHTTQPLAVSCRECADASGDDDHDHGPLVGGRRRHAHEAHPTGQATVGLTSTQGGGRDTDPGSVQALVDRLAGSFESLTSLPPDMRDLLGVTERQRQLLARCRGHLEDFLAEAGGGLDETTAPADDHDPDVVLAAEHLRYAAHALAAITSGEDAGDVEEVLGVIFEKFCVGK</sequence>
<dbReference type="SUPFAM" id="SSF103025">
    <property type="entry name" value="Folate-binding domain"/>
    <property type="match status" value="1"/>
</dbReference>
<comment type="similarity">
    <text evidence="2">Belongs to the TRAFAC class TrmE-Era-EngA-EngB-Septin-like GTPase superfamily. TrmE GTPase family.</text>
</comment>
<dbReference type="GO" id="GO:0005739">
    <property type="term" value="C:mitochondrion"/>
    <property type="evidence" value="ECO:0007669"/>
    <property type="project" value="UniProtKB-SubCell"/>
</dbReference>
<dbReference type="Pfam" id="PF01926">
    <property type="entry name" value="MMR_HSR1"/>
    <property type="match status" value="1"/>
</dbReference>
<protein>
    <submittedName>
        <fullName evidence="10">Isoform CRA_b</fullName>
    </submittedName>
</protein>
<dbReference type="InterPro" id="IPR018948">
    <property type="entry name" value="GTP-bd_TrmE_N"/>
</dbReference>
<dbReference type="InterPro" id="IPR031168">
    <property type="entry name" value="G_TrmE"/>
</dbReference>
<accession>J3P2X0</accession>
<dbReference type="Pfam" id="PF10396">
    <property type="entry name" value="TrmE_N"/>
    <property type="match status" value="1"/>
</dbReference>
<dbReference type="FunCoup" id="J3P2X0">
    <property type="interactions" value="423"/>
</dbReference>
<evidence type="ECO:0000256" key="5">
    <source>
        <dbReference type="ARBA" id="ARBA00023134"/>
    </source>
</evidence>
<dbReference type="GO" id="GO:0030488">
    <property type="term" value="P:tRNA methylation"/>
    <property type="evidence" value="ECO:0007669"/>
    <property type="project" value="TreeGrafter"/>
</dbReference>
<dbReference type="CDD" id="cd04164">
    <property type="entry name" value="trmE"/>
    <property type="match status" value="1"/>
</dbReference>
<dbReference type="Gene3D" id="3.40.50.300">
    <property type="entry name" value="P-loop containing nucleotide triphosphate hydrolases"/>
    <property type="match status" value="1"/>
</dbReference>
<dbReference type="InterPro" id="IPR027417">
    <property type="entry name" value="P-loop_NTPase"/>
</dbReference>
<reference evidence="11" key="5">
    <citation type="submission" date="2018-04" db="UniProtKB">
        <authorList>
            <consortium name="EnsemblFungi"/>
        </authorList>
    </citation>
    <scope>IDENTIFICATION</scope>
    <source>
        <strain evidence="11">R3-111a-1</strain>
    </source>
</reference>
<proteinExistence type="inferred from homology"/>
<keyword evidence="5" id="KW-0342">GTP-binding</keyword>
<dbReference type="CDD" id="cd14858">
    <property type="entry name" value="TrmE_N"/>
    <property type="match status" value="1"/>
</dbReference>
<dbReference type="PANTHER" id="PTHR42714:SF2">
    <property type="entry name" value="TRNA MODIFICATION GTPASE GTPBP3, MITOCHONDRIAL"/>
    <property type="match status" value="1"/>
</dbReference>
<keyword evidence="12" id="KW-1185">Reference proteome</keyword>
<evidence type="ECO:0000259" key="9">
    <source>
        <dbReference type="Pfam" id="PF12631"/>
    </source>
</evidence>
<dbReference type="RefSeq" id="XP_009223956.1">
    <property type="nucleotide sequence ID" value="XM_009225692.1"/>
</dbReference>
<dbReference type="GO" id="GO:0003924">
    <property type="term" value="F:GTPase activity"/>
    <property type="evidence" value="ECO:0007669"/>
    <property type="project" value="InterPro"/>
</dbReference>
<dbReference type="NCBIfam" id="TIGR00231">
    <property type="entry name" value="small_GTP"/>
    <property type="match status" value="1"/>
</dbReference>
<dbReference type="GeneID" id="20348320"/>
<feature type="compositionally biased region" description="Polar residues" evidence="6">
    <location>
        <begin position="521"/>
        <end position="530"/>
    </location>
</feature>
<name>J3P2X0_GAET3</name>
<evidence type="ECO:0000259" key="7">
    <source>
        <dbReference type="Pfam" id="PF01926"/>
    </source>
</evidence>
<reference evidence="11" key="4">
    <citation type="journal article" date="2015" name="G3 (Bethesda)">
        <title>Genome sequences of three phytopathogenic species of the Magnaporthaceae family of fungi.</title>
        <authorList>
            <person name="Okagaki L.H."/>
            <person name="Nunes C.C."/>
            <person name="Sailsbery J."/>
            <person name="Clay B."/>
            <person name="Brown D."/>
            <person name="John T."/>
            <person name="Oh Y."/>
            <person name="Young N."/>
            <person name="Fitzgerald M."/>
            <person name="Haas B.J."/>
            <person name="Zeng Q."/>
            <person name="Young S."/>
            <person name="Adiconis X."/>
            <person name="Fan L."/>
            <person name="Levin J.Z."/>
            <person name="Mitchell T.K."/>
            <person name="Okubara P.A."/>
            <person name="Farman M.L."/>
            <person name="Kohn L.M."/>
            <person name="Birren B."/>
            <person name="Ma L.-J."/>
            <person name="Dean R.A."/>
        </authorList>
    </citation>
    <scope>NUCLEOTIDE SEQUENCE</scope>
    <source>
        <strain evidence="11">R3-111a-1</strain>
    </source>
</reference>
<dbReference type="eggNOG" id="KOG1191">
    <property type="taxonomic scope" value="Eukaryota"/>
</dbReference>
<feature type="domain" description="G" evidence="7">
    <location>
        <begin position="302"/>
        <end position="452"/>
    </location>
</feature>
<feature type="domain" description="GTP-binding protein TrmE N-terminal" evidence="8">
    <location>
        <begin position="74"/>
        <end position="200"/>
    </location>
</feature>
<dbReference type="Pfam" id="PF12631">
    <property type="entry name" value="MnmE_helical"/>
    <property type="match status" value="1"/>
</dbReference>
<reference evidence="12" key="1">
    <citation type="submission" date="2010-07" db="EMBL/GenBank/DDBJ databases">
        <title>The genome sequence of Gaeumannomyces graminis var. tritici strain R3-111a-1.</title>
        <authorList>
            <consortium name="The Broad Institute Genome Sequencing Platform"/>
            <person name="Ma L.-J."/>
            <person name="Dead R."/>
            <person name="Young S."/>
            <person name="Zeng Q."/>
            <person name="Koehrsen M."/>
            <person name="Alvarado L."/>
            <person name="Berlin A."/>
            <person name="Chapman S.B."/>
            <person name="Chen Z."/>
            <person name="Freedman E."/>
            <person name="Gellesch M."/>
            <person name="Goldberg J."/>
            <person name="Griggs A."/>
            <person name="Gujja S."/>
            <person name="Heilman E.R."/>
            <person name="Heiman D."/>
            <person name="Hepburn T."/>
            <person name="Howarth C."/>
            <person name="Jen D."/>
            <person name="Larson L."/>
            <person name="Mehta T."/>
            <person name="Neiman D."/>
            <person name="Pearson M."/>
            <person name="Roberts A."/>
            <person name="Saif S."/>
            <person name="Shea T."/>
            <person name="Shenoy N."/>
            <person name="Sisk P."/>
            <person name="Stolte C."/>
            <person name="Sykes S."/>
            <person name="Walk T."/>
            <person name="White J."/>
            <person name="Yandava C."/>
            <person name="Haas B."/>
            <person name="Nusbaum C."/>
            <person name="Birren B."/>
        </authorList>
    </citation>
    <scope>NUCLEOTIDE SEQUENCE [LARGE SCALE GENOMIC DNA]</scope>
    <source>
        <strain evidence="12">R3-111a-1</strain>
    </source>
</reference>
<dbReference type="InterPro" id="IPR005225">
    <property type="entry name" value="Small_GTP-bd"/>
</dbReference>
<dbReference type="InterPro" id="IPR004520">
    <property type="entry name" value="GTPase_MnmE"/>
</dbReference>
<dbReference type="GO" id="GO:0005525">
    <property type="term" value="F:GTP binding"/>
    <property type="evidence" value="ECO:0007669"/>
    <property type="project" value="UniProtKB-KW"/>
</dbReference>
<dbReference type="InterPro" id="IPR006073">
    <property type="entry name" value="GTP-bd"/>
</dbReference>
<dbReference type="AlphaFoldDB" id="J3P2X0"/>
<dbReference type="InterPro" id="IPR027368">
    <property type="entry name" value="MnmE_dom2"/>
</dbReference>
<dbReference type="VEuPathDB" id="FungiDB:GGTG_07862"/>
<dbReference type="Proteomes" id="UP000006039">
    <property type="component" value="Unassembled WGS sequence"/>
</dbReference>
<dbReference type="STRING" id="644352.J3P2X0"/>
<keyword evidence="4" id="KW-0547">Nucleotide-binding</keyword>
<dbReference type="PANTHER" id="PTHR42714">
    <property type="entry name" value="TRNA MODIFICATION GTPASE GTPBP3"/>
    <property type="match status" value="1"/>
</dbReference>
<dbReference type="Gene3D" id="3.30.1360.120">
    <property type="entry name" value="Probable tRNA modification gtpase trme, domain 1"/>
    <property type="match status" value="1"/>
</dbReference>
<dbReference type="InterPro" id="IPR027266">
    <property type="entry name" value="TrmE/GcvT-like"/>
</dbReference>
<gene>
    <name evidence="11" type="primary">20348320</name>
    <name evidence="10" type="ORF">GGTG_07862</name>
</gene>
<reference evidence="10" key="3">
    <citation type="submission" date="2010-09" db="EMBL/GenBank/DDBJ databases">
        <title>Annotation of Gaeumannomyces graminis var. tritici R3-111a-1.</title>
        <authorList>
            <consortium name="The Broad Institute Genome Sequencing Platform"/>
            <person name="Ma L.-J."/>
            <person name="Dead R."/>
            <person name="Young S.K."/>
            <person name="Zeng Q."/>
            <person name="Gargeya S."/>
            <person name="Fitzgerald M."/>
            <person name="Haas B."/>
            <person name="Abouelleil A."/>
            <person name="Alvarado L."/>
            <person name="Arachchi H.M."/>
            <person name="Berlin A."/>
            <person name="Brown A."/>
            <person name="Chapman S.B."/>
            <person name="Chen Z."/>
            <person name="Dunbar C."/>
            <person name="Freedman E."/>
            <person name="Gearin G."/>
            <person name="Gellesch M."/>
            <person name="Goldberg J."/>
            <person name="Griggs A."/>
            <person name="Gujja S."/>
            <person name="Heiman D."/>
            <person name="Howarth C."/>
            <person name="Larson L."/>
            <person name="Lui A."/>
            <person name="MacDonald P.J.P."/>
            <person name="Mehta T."/>
            <person name="Montmayeur A."/>
            <person name="Murphy C."/>
            <person name="Neiman D."/>
            <person name="Pearson M."/>
            <person name="Priest M."/>
            <person name="Roberts A."/>
            <person name="Saif S."/>
            <person name="Shea T."/>
            <person name="Shenoy N."/>
            <person name="Sisk P."/>
            <person name="Stolte C."/>
            <person name="Sykes S."/>
            <person name="Yandava C."/>
            <person name="Wortman J."/>
            <person name="Nusbaum C."/>
            <person name="Birren B."/>
        </authorList>
    </citation>
    <scope>NUCLEOTIDE SEQUENCE</scope>
    <source>
        <strain evidence="10">R3-111a-1</strain>
    </source>
</reference>
<evidence type="ECO:0000256" key="6">
    <source>
        <dbReference type="SAM" id="MobiDB-lite"/>
    </source>
</evidence>
<evidence type="ECO:0000256" key="1">
    <source>
        <dbReference type="ARBA" id="ARBA00004173"/>
    </source>
</evidence>
<evidence type="ECO:0000256" key="4">
    <source>
        <dbReference type="ARBA" id="ARBA00022741"/>
    </source>
</evidence>
<organism evidence="10">
    <name type="scientific">Gaeumannomyces tritici (strain R3-111a-1)</name>
    <name type="common">Wheat and barley take-all root rot fungus</name>
    <name type="synonym">Gaeumannomyces graminis var. tritici</name>
    <dbReference type="NCBI Taxonomy" id="644352"/>
    <lineage>
        <taxon>Eukaryota</taxon>
        <taxon>Fungi</taxon>
        <taxon>Dikarya</taxon>
        <taxon>Ascomycota</taxon>
        <taxon>Pezizomycotina</taxon>
        <taxon>Sordariomycetes</taxon>
        <taxon>Sordariomycetidae</taxon>
        <taxon>Magnaporthales</taxon>
        <taxon>Magnaporthaceae</taxon>
        <taxon>Gaeumannomyces</taxon>
    </lineage>
</organism>
<dbReference type="OrthoDB" id="188276at2759"/>
<feature type="region of interest" description="Disordered" evidence="6">
    <location>
        <begin position="496"/>
        <end position="536"/>
    </location>
</feature>
<dbReference type="SUPFAM" id="SSF52540">
    <property type="entry name" value="P-loop containing nucleoside triphosphate hydrolases"/>
    <property type="match status" value="1"/>
</dbReference>
<feature type="domain" description="MnmE helical" evidence="9">
    <location>
        <begin position="203"/>
        <end position="647"/>
    </location>
</feature>
<dbReference type="FunFam" id="3.30.1360.120:FF:000007">
    <property type="entry name" value="tRNA modification GTPase GTPBP3, mitochondrial"/>
    <property type="match status" value="1"/>
</dbReference>
<dbReference type="EMBL" id="GL385398">
    <property type="protein sequence ID" value="EJT74013.1"/>
    <property type="molecule type" value="Genomic_DNA"/>
</dbReference>
<comment type="subcellular location">
    <subcellularLocation>
        <location evidence="1">Mitochondrion</location>
    </subcellularLocation>
</comment>
<feature type="region of interest" description="Disordered" evidence="6">
    <location>
        <begin position="363"/>
        <end position="384"/>
    </location>
</feature>
<evidence type="ECO:0000313" key="11">
    <source>
        <dbReference type="EnsemblFungi" id="EJT74013"/>
    </source>
</evidence>
<evidence type="ECO:0000313" key="10">
    <source>
        <dbReference type="EMBL" id="EJT74013.1"/>
    </source>
</evidence>
<evidence type="ECO:0000313" key="12">
    <source>
        <dbReference type="Proteomes" id="UP000006039"/>
    </source>
</evidence>
<dbReference type="GO" id="GO:0002098">
    <property type="term" value="P:tRNA wobble uridine modification"/>
    <property type="evidence" value="ECO:0007669"/>
    <property type="project" value="TreeGrafter"/>
</dbReference>
<evidence type="ECO:0000259" key="8">
    <source>
        <dbReference type="Pfam" id="PF10396"/>
    </source>
</evidence>
<dbReference type="InterPro" id="IPR025867">
    <property type="entry name" value="MnmE_helical"/>
</dbReference>
<dbReference type="EnsemblFungi" id="EJT74013">
    <property type="protein sequence ID" value="EJT74013"/>
    <property type="gene ID" value="GGTG_07862"/>
</dbReference>
<evidence type="ECO:0000256" key="3">
    <source>
        <dbReference type="ARBA" id="ARBA00022694"/>
    </source>
</evidence>
<reference evidence="10" key="2">
    <citation type="submission" date="2010-07" db="EMBL/GenBank/DDBJ databases">
        <authorList>
            <consortium name="The Broad Institute Genome Sequencing Platform"/>
            <consortium name="Broad Institute Genome Sequencing Center for Infectious Disease"/>
            <person name="Ma L.-J."/>
            <person name="Dead R."/>
            <person name="Young S."/>
            <person name="Zeng Q."/>
            <person name="Koehrsen M."/>
            <person name="Alvarado L."/>
            <person name="Berlin A."/>
            <person name="Chapman S.B."/>
            <person name="Chen Z."/>
            <person name="Freedman E."/>
            <person name="Gellesch M."/>
            <person name="Goldberg J."/>
            <person name="Griggs A."/>
            <person name="Gujja S."/>
            <person name="Heilman E.R."/>
            <person name="Heiman D."/>
            <person name="Hepburn T."/>
            <person name="Howarth C."/>
            <person name="Jen D."/>
            <person name="Larson L."/>
            <person name="Mehta T."/>
            <person name="Neiman D."/>
            <person name="Pearson M."/>
            <person name="Roberts A."/>
            <person name="Saif S."/>
            <person name="Shea T."/>
            <person name="Shenoy N."/>
            <person name="Sisk P."/>
            <person name="Stolte C."/>
            <person name="Sykes S."/>
            <person name="Walk T."/>
            <person name="White J."/>
            <person name="Yandava C."/>
            <person name="Haas B."/>
            <person name="Nusbaum C."/>
            <person name="Birren B."/>
        </authorList>
    </citation>
    <scope>NUCLEOTIDE SEQUENCE</scope>
    <source>
        <strain evidence="10">R3-111a-1</strain>
    </source>
</reference>
<keyword evidence="3" id="KW-0819">tRNA processing</keyword>
<dbReference type="HAMAP" id="MF_00379">
    <property type="entry name" value="GTPase_MnmE"/>
    <property type="match status" value="1"/>
</dbReference>